<evidence type="ECO:0000313" key="3">
    <source>
        <dbReference type="Proteomes" id="UP000326340"/>
    </source>
</evidence>
<feature type="region of interest" description="Disordered" evidence="1">
    <location>
        <begin position="354"/>
        <end position="399"/>
    </location>
</feature>
<feature type="region of interest" description="Disordered" evidence="1">
    <location>
        <begin position="714"/>
        <end position="744"/>
    </location>
</feature>
<protein>
    <submittedName>
        <fullName evidence="2">Uncharacterized protein</fullName>
    </submittedName>
</protein>
<dbReference type="AlphaFoldDB" id="A0A5Q4BUW6"/>
<feature type="compositionally biased region" description="Low complexity" evidence="1">
    <location>
        <begin position="357"/>
        <end position="369"/>
    </location>
</feature>
<evidence type="ECO:0000313" key="2">
    <source>
        <dbReference type="EMBL" id="TQN70267.1"/>
    </source>
</evidence>
<accession>A0A5Q4BUW6</accession>
<feature type="compositionally biased region" description="Polar residues" evidence="1">
    <location>
        <begin position="112"/>
        <end position="169"/>
    </location>
</feature>
<sequence>MCQSVQLWCIGCRKIRPGLQIQTCEKYDAATNSCVDLKLENPPLRPHFQYCDNLQCKYLDPALAWHPDRPLSPESQVFADRLKDAVKFATALEAARAQADKKVDALGDSENLEAQASKSTTDDTSGNAEVSSVVRSVQLLASPSSVASRPQTTTSSMHAATVPESVSHTENGHSICPEERSTQQSSSRRLQAGAALPQSATSRGVVQKPVHAAPSPLPSQGIRQGIISTRATPDPSKLAGTPKPSSHLSQPGHPASTYGSPSNIFQQAHAHCIVPQLGGPVTPSSIEQRGTGSYATPVNGGLRAPPGMRPTHNQQRVLNMPLINPQPSTSPARARQAMNPGHRAIMDKLLNPNAVLPSRSSRSPSVQHVQHSRQTPKLSATLTPLQSQPAPPARTPQSSTVGIIGMSSEVSDFVKSLEAQVYELRRDHYQPTPLSTGSDYGTMNSGTMINRAMNNVRMASATRNNRNLMYQDQDVFPGTNSQQGNPNNYSPFQAALLHQRYTNYPQGHGGGLVGFDAYHAGGQQVSATYSNPWSNPWASAGSQFSQIGQGYPQQQNMNMNPSLQMGAMPMPNSNGTKRSHSEASNDGMSWENIPYFAMPTTMDQQRSHSTATHQPGLAGYTSGYERPLKRVRVSMQNGPSRPTQSPANGQSNGVVVTTPLVRTATPISTPGYYHTASSIQRTAPQVPVQATTQPYFNQPTNNALGVFGMTQPSESSGFDFGNPTVSSQRPVLDNAPSGGTDDWNLAPVEDWDSIQNQYRDDGFYSARLG</sequence>
<dbReference type="EMBL" id="PUHP01000406">
    <property type="protein sequence ID" value="TQN70267.1"/>
    <property type="molecule type" value="Genomic_DNA"/>
</dbReference>
<reference evidence="2 3" key="1">
    <citation type="journal article" date="2019" name="Sci. Rep.">
        <title>Colletotrichum shisoi sp. nov., an anthracnose pathogen of Perilla frutescens in Japan: molecular phylogenetic, morphological and genomic evidence.</title>
        <authorList>
            <person name="Gan P."/>
            <person name="Tsushima A."/>
            <person name="Hiroyama R."/>
            <person name="Narusaka M."/>
            <person name="Takano Y."/>
            <person name="Narusaka Y."/>
            <person name="Kawaradani M."/>
            <person name="Damm U."/>
            <person name="Shirasu K."/>
        </authorList>
    </citation>
    <scope>NUCLEOTIDE SEQUENCE [LARGE SCALE GENOMIC DNA]</scope>
    <source>
        <strain evidence="2 3">PG-2018a</strain>
    </source>
</reference>
<evidence type="ECO:0000256" key="1">
    <source>
        <dbReference type="SAM" id="MobiDB-lite"/>
    </source>
</evidence>
<feature type="region of interest" description="Disordered" evidence="1">
    <location>
        <begin position="279"/>
        <end position="313"/>
    </location>
</feature>
<organism evidence="2 3">
    <name type="scientific">Colletotrichum shisoi</name>
    <dbReference type="NCBI Taxonomy" id="2078593"/>
    <lineage>
        <taxon>Eukaryota</taxon>
        <taxon>Fungi</taxon>
        <taxon>Dikarya</taxon>
        <taxon>Ascomycota</taxon>
        <taxon>Pezizomycotina</taxon>
        <taxon>Sordariomycetes</taxon>
        <taxon>Hypocreomycetidae</taxon>
        <taxon>Glomerellales</taxon>
        <taxon>Glomerellaceae</taxon>
        <taxon>Colletotrichum</taxon>
        <taxon>Colletotrichum destructivum species complex</taxon>
    </lineage>
</organism>
<feature type="region of interest" description="Disordered" evidence="1">
    <location>
        <begin position="110"/>
        <end position="262"/>
    </location>
</feature>
<feature type="region of interest" description="Disordered" evidence="1">
    <location>
        <begin position="634"/>
        <end position="653"/>
    </location>
</feature>
<feature type="compositionally biased region" description="Polar residues" evidence="1">
    <location>
        <begin position="373"/>
        <end position="388"/>
    </location>
</feature>
<keyword evidence="3" id="KW-1185">Reference proteome</keyword>
<proteinExistence type="predicted"/>
<name>A0A5Q4BUW6_9PEZI</name>
<dbReference type="Proteomes" id="UP000326340">
    <property type="component" value="Unassembled WGS sequence"/>
</dbReference>
<dbReference type="OrthoDB" id="10362446at2759"/>
<feature type="compositionally biased region" description="Polar residues" evidence="1">
    <location>
        <begin position="282"/>
        <end position="296"/>
    </location>
</feature>
<comment type="caution">
    <text evidence="2">The sequence shown here is derived from an EMBL/GenBank/DDBJ whole genome shotgun (WGS) entry which is preliminary data.</text>
</comment>
<feature type="compositionally biased region" description="Low complexity" evidence="1">
    <location>
        <begin position="182"/>
        <end position="191"/>
    </location>
</feature>
<gene>
    <name evidence="2" type="ORF">CSHISOI_05207</name>
</gene>